<feature type="compositionally biased region" description="Basic residues" evidence="1">
    <location>
        <begin position="113"/>
        <end position="122"/>
    </location>
</feature>
<evidence type="ECO:0000313" key="2">
    <source>
        <dbReference type="EMBL" id="EEQ47542.1"/>
    </source>
</evidence>
<dbReference type="EMBL" id="CH672354">
    <property type="protein sequence ID" value="EEQ47542.1"/>
    <property type="molecule type" value="Genomic_DNA"/>
</dbReference>
<reference evidence="2 3" key="1">
    <citation type="journal article" date="2009" name="Nature">
        <title>Evolution of pathogenicity and sexual reproduction in eight Candida genomes.</title>
        <authorList>
            <person name="Butler G."/>
            <person name="Rasmussen M.D."/>
            <person name="Lin M.F."/>
            <person name="Santos M.A."/>
            <person name="Sakthikumar S."/>
            <person name="Munro C.A."/>
            <person name="Rheinbay E."/>
            <person name="Grabherr M."/>
            <person name="Forche A."/>
            <person name="Reedy J.L."/>
            <person name="Agrafioti I."/>
            <person name="Arnaud M.B."/>
            <person name="Bates S."/>
            <person name="Brown A.J."/>
            <person name="Brunke S."/>
            <person name="Costanzo M.C."/>
            <person name="Fitzpatrick D.A."/>
            <person name="de Groot P.W."/>
            <person name="Harris D."/>
            <person name="Hoyer L.L."/>
            <person name="Hube B."/>
            <person name="Klis F.M."/>
            <person name="Kodira C."/>
            <person name="Lennard N."/>
            <person name="Logue M.E."/>
            <person name="Martin R."/>
            <person name="Neiman A.M."/>
            <person name="Nikolaou E."/>
            <person name="Quail M.A."/>
            <person name="Quinn J."/>
            <person name="Santos M.C."/>
            <person name="Schmitzberger F.F."/>
            <person name="Sherlock G."/>
            <person name="Shah P."/>
            <person name="Silverstein K.A."/>
            <person name="Skrzypek M.S."/>
            <person name="Soll D."/>
            <person name="Staggs R."/>
            <person name="Stansfield I."/>
            <person name="Stumpf M.P."/>
            <person name="Sudbery P.E."/>
            <person name="Srikantha T."/>
            <person name="Zeng Q."/>
            <person name="Berman J."/>
            <person name="Berriman M."/>
            <person name="Heitman J."/>
            <person name="Gow N.A."/>
            <person name="Lorenz M.C."/>
            <person name="Birren B.W."/>
            <person name="Kellis M."/>
            <person name="Cuomo C.A."/>
        </authorList>
    </citation>
    <scope>NUCLEOTIDE SEQUENCE [LARGE SCALE GENOMIC DNA]</scope>
    <source>
        <strain evidence="2 3">WO-1</strain>
    </source>
</reference>
<accession>C4YKW3</accession>
<name>C4YKW3_CANAW</name>
<protein>
    <submittedName>
        <fullName evidence="2">Uncharacterized protein</fullName>
    </submittedName>
</protein>
<keyword evidence="3" id="KW-1185">Reference proteome</keyword>
<proteinExistence type="predicted"/>
<dbReference type="AlphaFoldDB" id="C4YKW3"/>
<dbReference type="OrthoDB" id="416253at2759"/>
<dbReference type="VEuPathDB" id="FungiDB:CAWG_06122"/>
<feature type="compositionally biased region" description="Polar residues" evidence="1">
    <location>
        <begin position="125"/>
        <end position="134"/>
    </location>
</feature>
<evidence type="ECO:0000256" key="1">
    <source>
        <dbReference type="SAM" id="MobiDB-lite"/>
    </source>
</evidence>
<gene>
    <name evidence="2" type="ORF">CAWG_06122</name>
</gene>
<evidence type="ECO:0000313" key="3">
    <source>
        <dbReference type="Proteomes" id="UP000001429"/>
    </source>
</evidence>
<feature type="region of interest" description="Disordered" evidence="1">
    <location>
        <begin position="110"/>
        <end position="134"/>
    </location>
</feature>
<sequence>MFNVICVPVLIRSCRFAAAINPVMRRFSQSAPNYSPNKTMTKKKKKVPFASLSFLFAPQSTTLMNAQRLKNLISLRSRNASNKLQRTLQELAQNIQRQIQQQQQAPIPVPVPVRHRNTHPLGRRNYSTITQSRW</sequence>
<dbReference type="Proteomes" id="UP000001429">
    <property type="component" value="Chromosome 2"/>
</dbReference>
<dbReference type="HOGENOM" id="CLU_2126874_0_0_1"/>
<organism evidence="2 3">
    <name type="scientific">Candida albicans (strain WO-1)</name>
    <name type="common">Yeast</name>
    <dbReference type="NCBI Taxonomy" id="294748"/>
    <lineage>
        <taxon>Eukaryota</taxon>
        <taxon>Fungi</taxon>
        <taxon>Dikarya</taxon>
        <taxon>Ascomycota</taxon>
        <taxon>Saccharomycotina</taxon>
        <taxon>Pichiomycetes</taxon>
        <taxon>Debaryomycetaceae</taxon>
        <taxon>Candida/Lodderomyces clade</taxon>
        <taxon>Candida</taxon>
    </lineage>
</organism>
<dbReference type="PaxDb" id="5476-C4YKW3"/>